<protein>
    <submittedName>
        <fullName evidence="1">Uncharacterized protein</fullName>
    </submittedName>
</protein>
<dbReference type="Proteomes" id="UP000034954">
    <property type="component" value="Unassembled WGS sequence"/>
</dbReference>
<keyword evidence="2" id="KW-1185">Reference proteome</keyword>
<organism evidence="1 2">
    <name type="scientific">Candidatus Brocadia fulgida</name>
    <dbReference type="NCBI Taxonomy" id="380242"/>
    <lineage>
        <taxon>Bacteria</taxon>
        <taxon>Pseudomonadati</taxon>
        <taxon>Planctomycetota</taxon>
        <taxon>Candidatus Brocadiia</taxon>
        <taxon>Candidatus Brocadiales</taxon>
        <taxon>Candidatus Brocadiaceae</taxon>
        <taxon>Candidatus Brocadia</taxon>
    </lineage>
</organism>
<sequence length="162" mass="18903">MLRPYFFKKLKCYQTAENKAMRRRQTTNIPHTPDKWVDEIAEAYHDAYETKPFGIFVGQKISDKDLFHMTPSICLKFRGIERTKANVDKATEAMLTSYVATEEQTEGIFADQNLAFSFGYLASHYGMDLLTEEEVSEIMIFLEDNRIELQKAIEKKIKKKKD</sequence>
<dbReference type="EMBL" id="LAQJ01000182">
    <property type="protein sequence ID" value="KKO19535.1"/>
    <property type="molecule type" value="Genomic_DNA"/>
</dbReference>
<evidence type="ECO:0000313" key="1">
    <source>
        <dbReference type="EMBL" id="KKO19535.1"/>
    </source>
</evidence>
<name>A0A0M2UVC5_9BACT</name>
<reference evidence="1 2" key="1">
    <citation type="journal article" date="2013" name="BMC Microbiol.">
        <title>Identification of the type II cytochrome c maturation pathway in anammox bacteria by comparative genomics.</title>
        <authorList>
            <person name="Ferousi C."/>
            <person name="Speth D.R."/>
            <person name="Reimann J."/>
            <person name="Op den Camp H.J."/>
            <person name="Allen J.W."/>
            <person name="Keltjens J.T."/>
            <person name="Jetten M.S."/>
        </authorList>
    </citation>
    <scope>NUCLEOTIDE SEQUENCE [LARGE SCALE GENOMIC DNA]</scope>
    <source>
        <strain evidence="1">RU1</strain>
    </source>
</reference>
<comment type="caution">
    <text evidence="1">The sequence shown here is derived from an EMBL/GenBank/DDBJ whole genome shotgun (WGS) entry which is preliminary data.</text>
</comment>
<dbReference type="AlphaFoldDB" id="A0A0M2UVC5"/>
<accession>A0A0M2UVC5</accession>
<gene>
    <name evidence="1" type="ORF">BROFUL_01762</name>
</gene>
<proteinExistence type="predicted"/>
<evidence type="ECO:0000313" key="2">
    <source>
        <dbReference type="Proteomes" id="UP000034954"/>
    </source>
</evidence>